<name>A0A6J5T5R5_9CAUD</name>
<sequence>MGIRVKHGHSGKVIGITRWLLRAHVPMVGQDNGHALDREYFNAMDGRVSTVATMIQAR</sequence>
<accession>A0A6J5T5R5</accession>
<evidence type="ECO:0000313" key="1">
    <source>
        <dbReference type="EMBL" id="CAB4223112.1"/>
    </source>
</evidence>
<proteinExistence type="predicted"/>
<organism evidence="1">
    <name type="scientific">uncultured Caudovirales phage</name>
    <dbReference type="NCBI Taxonomy" id="2100421"/>
    <lineage>
        <taxon>Viruses</taxon>
        <taxon>Duplodnaviria</taxon>
        <taxon>Heunggongvirae</taxon>
        <taxon>Uroviricota</taxon>
        <taxon>Caudoviricetes</taxon>
        <taxon>Peduoviridae</taxon>
        <taxon>Maltschvirus</taxon>
        <taxon>Maltschvirus maltsch</taxon>
    </lineage>
</organism>
<protein>
    <submittedName>
        <fullName evidence="1">Uncharacterized protein</fullName>
    </submittedName>
</protein>
<reference evidence="1" key="1">
    <citation type="submission" date="2020-05" db="EMBL/GenBank/DDBJ databases">
        <authorList>
            <person name="Chiriac C."/>
            <person name="Salcher M."/>
            <person name="Ghai R."/>
            <person name="Kavagutti S V."/>
        </authorList>
    </citation>
    <scope>NUCLEOTIDE SEQUENCE</scope>
</reference>
<dbReference type="EMBL" id="LR797530">
    <property type="protein sequence ID" value="CAB4223112.1"/>
    <property type="molecule type" value="Genomic_DNA"/>
</dbReference>
<gene>
    <name evidence="1" type="ORF">UFOVP1665_4</name>
</gene>